<keyword evidence="2" id="KW-1185">Reference proteome</keyword>
<dbReference type="Pfam" id="PF00132">
    <property type="entry name" value="Hexapep"/>
    <property type="match status" value="1"/>
</dbReference>
<dbReference type="Proteomes" id="UP001465331">
    <property type="component" value="Unassembled WGS sequence"/>
</dbReference>
<proteinExistence type="predicted"/>
<gene>
    <name evidence="1" type="ORF">ABSH63_08980</name>
</gene>
<organism evidence="1 2">
    <name type="scientific">Sinimarinibacterium thermocellulolyticum</name>
    <dbReference type="NCBI Taxonomy" id="3170016"/>
    <lineage>
        <taxon>Bacteria</taxon>
        <taxon>Pseudomonadati</taxon>
        <taxon>Pseudomonadota</taxon>
        <taxon>Gammaproteobacteria</taxon>
        <taxon>Nevskiales</taxon>
        <taxon>Nevskiaceae</taxon>
        <taxon>Sinimarinibacterium</taxon>
    </lineage>
</organism>
<dbReference type="InterPro" id="IPR047324">
    <property type="entry name" value="LbH_gamma_CA-like"/>
</dbReference>
<accession>A0ABV2ABN6</accession>
<dbReference type="EMBL" id="JBEPIJ010000008">
    <property type="protein sequence ID" value="MES0874135.1"/>
    <property type="molecule type" value="Genomic_DNA"/>
</dbReference>
<dbReference type="Gene3D" id="2.160.10.10">
    <property type="entry name" value="Hexapeptide repeat proteins"/>
    <property type="match status" value="1"/>
</dbReference>
<comment type="caution">
    <text evidence="1">The sequence shown here is derived from an EMBL/GenBank/DDBJ whole genome shotgun (WGS) entry which is preliminary data.</text>
</comment>
<dbReference type="CDD" id="cd04645">
    <property type="entry name" value="LbH_gamma_CA_like"/>
    <property type="match status" value="1"/>
</dbReference>
<protein>
    <submittedName>
        <fullName evidence="1">Gamma carbonic anhydrase family protein</fullName>
    </submittedName>
</protein>
<dbReference type="SUPFAM" id="SSF51161">
    <property type="entry name" value="Trimeric LpxA-like enzymes"/>
    <property type="match status" value="1"/>
</dbReference>
<dbReference type="InterPro" id="IPR050484">
    <property type="entry name" value="Transf_Hexapept/Carb_Anhydrase"/>
</dbReference>
<dbReference type="InterPro" id="IPR011004">
    <property type="entry name" value="Trimer_LpxA-like_sf"/>
</dbReference>
<evidence type="ECO:0000313" key="1">
    <source>
        <dbReference type="EMBL" id="MES0874135.1"/>
    </source>
</evidence>
<dbReference type="InterPro" id="IPR001451">
    <property type="entry name" value="Hexapep"/>
</dbReference>
<name>A0ABV2ABN6_9GAMM</name>
<dbReference type="PANTHER" id="PTHR13061">
    <property type="entry name" value="DYNACTIN SUBUNIT P25"/>
    <property type="match status" value="1"/>
</dbReference>
<sequence length="173" mass="18331">MLYTLDGRAPQIADDAWVAPDASVIGTVTLGARASVWFGCVLRGDTDLITIGDDSNIQDGSVLHTDAGIRLNVGRGCTIGHKVMLHGCEIGDNSLIGIGSIVLNRARIGANCIVGAGALVTENKQFGDGVLIMGAPAKVVRELQPPEIQMLRLMAQHYVANAARYREKLKPCP</sequence>
<evidence type="ECO:0000313" key="2">
    <source>
        <dbReference type="Proteomes" id="UP001465331"/>
    </source>
</evidence>
<dbReference type="RefSeq" id="WP_352889132.1">
    <property type="nucleotide sequence ID" value="NZ_JBEPIJ010000008.1"/>
</dbReference>
<reference evidence="1 2" key="1">
    <citation type="submission" date="2024-06" db="EMBL/GenBank/DDBJ databases">
        <authorList>
            <person name="Li Z."/>
            <person name="Jiang Y."/>
        </authorList>
    </citation>
    <scope>NUCLEOTIDE SEQUENCE [LARGE SCALE GENOMIC DNA]</scope>
    <source>
        <strain evidence="1 2">HSW-8</strain>
    </source>
</reference>
<dbReference type="PANTHER" id="PTHR13061:SF29">
    <property type="entry name" value="GAMMA CARBONIC ANHYDRASE-LIKE 1, MITOCHONDRIAL-RELATED"/>
    <property type="match status" value="1"/>
</dbReference>